<evidence type="ECO:0000313" key="4">
    <source>
        <dbReference type="EMBL" id="AHJ64252.1"/>
    </source>
</evidence>
<dbReference type="KEGG" id="gbc:GbCGDNIH3_7224"/>
<keyword evidence="2" id="KW-0812">Transmembrane</keyword>
<feature type="coiled-coil region" evidence="1">
    <location>
        <begin position="105"/>
        <end position="132"/>
    </location>
</feature>
<evidence type="ECO:0000256" key="2">
    <source>
        <dbReference type="SAM" id="Phobius"/>
    </source>
</evidence>
<keyword evidence="1" id="KW-0175">Coiled coil</keyword>
<proteinExistence type="predicted"/>
<organism evidence="4 5">
    <name type="scientific">Granulibacter bethesdensis</name>
    <dbReference type="NCBI Taxonomy" id="364410"/>
    <lineage>
        <taxon>Bacteria</taxon>
        <taxon>Pseudomonadati</taxon>
        <taxon>Pseudomonadota</taxon>
        <taxon>Alphaproteobacteria</taxon>
        <taxon>Acetobacterales</taxon>
        <taxon>Acetobacteraceae</taxon>
        <taxon>Granulibacter</taxon>
    </lineage>
</organism>
<feature type="transmembrane region" description="Helical" evidence="2">
    <location>
        <begin position="20"/>
        <end position="38"/>
    </location>
</feature>
<dbReference type="InterPro" id="IPR024402">
    <property type="entry name" value="DUF2726"/>
</dbReference>
<keyword evidence="2" id="KW-0472">Membrane</keyword>
<sequence>MISLLREAFFVSARLFPKMHITFIFLLIGIGYGIGFYIRDKRGAAAIADYQRQAEHQLDALRQQIATLNQQSIQWQQQAERYHLDQKKAEGQLEALRWQITILDQQAMKRDRADEQRKLNKKKNDLSNTENQRRFISQCDMQAKQPVNGEAVKVLYAIEEYIKTCRPEWRFAFEVSLGAFVATAGKSGDWYQDQAFKSYNSKRADFLLIDRYGKPVMVIEYNGSGHNLSEKAADRMAVKRLVLEKAGIPLLEIPEKMPRSDIIAAISEVVAHFEKTGVRSRTVVCGCPASEPLINTSH</sequence>
<feature type="coiled-coil region" evidence="1">
    <location>
        <begin position="51"/>
        <end position="78"/>
    </location>
</feature>
<dbReference type="AlphaFoldDB" id="A0AAN0VGZ9"/>
<gene>
    <name evidence="4" type="ORF">GbCGDNIH3_7224</name>
</gene>
<feature type="domain" description="DUF2726" evidence="3">
    <location>
        <begin position="162"/>
        <end position="257"/>
    </location>
</feature>
<keyword evidence="2" id="KW-1133">Transmembrane helix</keyword>
<name>A0AAN0VGZ9_9PROT</name>
<evidence type="ECO:0000256" key="1">
    <source>
        <dbReference type="SAM" id="Coils"/>
    </source>
</evidence>
<dbReference type="Proteomes" id="UP000019438">
    <property type="component" value="Chromosome"/>
</dbReference>
<accession>A0AAN0VGZ9</accession>
<dbReference type="EMBL" id="CP003181">
    <property type="protein sequence ID" value="AHJ64252.1"/>
    <property type="molecule type" value="Genomic_DNA"/>
</dbReference>
<reference evidence="5" key="1">
    <citation type="submission" date="2012-06" db="EMBL/GenBank/DDBJ databases">
        <title>Genome analysis of multiple Granulibacter bethesdensis isolates demonstrates substantial genome diversity.</title>
        <authorList>
            <person name="Greenberg D.E."/>
            <person name="Porcella S.F."/>
            <person name="Zarember K."/>
            <person name="Zelazny A.M."/>
            <person name="Bruno D."/>
            <person name="Martens C."/>
            <person name="Barbian K.D."/>
            <person name="Jaske E."/>
            <person name="Holland S.M."/>
        </authorList>
    </citation>
    <scope>NUCLEOTIDE SEQUENCE [LARGE SCALE GENOMIC DNA]</scope>
    <source>
        <strain evidence="5">CGDNIH3</strain>
    </source>
</reference>
<evidence type="ECO:0000259" key="3">
    <source>
        <dbReference type="Pfam" id="PF10881"/>
    </source>
</evidence>
<evidence type="ECO:0000313" key="5">
    <source>
        <dbReference type="Proteomes" id="UP000019438"/>
    </source>
</evidence>
<protein>
    <recommendedName>
        <fullName evidence="3">DUF2726 domain-containing protein</fullName>
    </recommendedName>
</protein>
<dbReference type="Pfam" id="PF10881">
    <property type="entry name" value="DUF2726"/>
    <property type="match status" value="1"/>
</dbReference>